<sequence>MNAVSTRAPGKGRRCSSDSLQARTDALLMPFWWNGTHGRAGGEGPGGAPVRAVCCPCYFSSGEQPRERCWPEQRDDGAIYGRILDPEELRACVQISRCPCELSRQIALLKTNFIIISSLHKAPRIKPKLLPLAVKALCDLARGPR</sequence>
<reference evidence="1 2" key="1">
    <citation type="journal article" date="2020" name="Nature">
        <title>Six reference-quality genomes reveal evolution of bat adaptations.</title>
        <authorList>
            <person name="Jebb D."/>
            <person name="Huang Z."/>
            <person name="Pippel M."/>
            <person name="Hughes G.M."/>
            <person name="Lavrichenko K."/>
            <person name="Devanna P."/>
            <person name="Winkler S."/>
            <person name="Jermiin L.S."/>
            <person name="Skirmuntt E.C."/>
            <person name="Katzourakis A."/>
            <person name="Burkitt-Gray L."/>
            <person name="Ray D.A."/>
            <person name="Sullivan K.A.M."/>
            <person name="Roscito J.G."/>
            <person name="Kirilenko B.M."/>
            <person name="Davalos L.M."/>
            <person name="Corthals A.P."/>
            <person name="Power M.L."/>
            <person name="Jones G."/>
            <person name="Ransome R.D."/>
            <person name="Dechmann D.K.N."/>
            <person name="Locatelli A.G."/>
            <person name="Puechmaille S.J."/>
            <person name="Fedrigo O."/>
            <person name="Jarvis E.D."/>
            <person name="Hiller M."/>
            <person name="Vernes S.C."/>
            <person name="Myers E.W."/>
            <person name="Teeling E.C."/>
        </authorList>
    </citation>
    <scope>NUCLEOTIDE SEQUENCE [LARGE SCALE GENOMIC DNA]</scope>
    <source>
        <strain evidence="1">MRouAeg1</strain>
        <tissue evidence="1">Muscle</tissue>
    </source>
</reference>
<organism evidence="1 2">
    <name type="scientific">Rousettus aegyptiacus</name>
    <name type="common">Egyptian fruit bat</name>
    <name type="synonym">Pteropus aegyptiacus</name>
    <dbReference type="NCBI Taxonomy" id="9407"/>
    <lineage>
        <taxon>Eukaryota</taxon>
        <taxon>Metazoa</taxon>
        <taxon>Chordata</taxon>
        <taxon>Craniata</taxon>
        <taxon>Vertebrata</taxon>
        <taxon>Euteleostomi</taxon>
        <taxon>Mammalia</taxon>
        <taxon>Eutheria</taxon>
        <taxon>Laurasiatheria</taxon>
        <taxon>Chiroptera</taxon>
        <taxon>Yinpterochiroptera</taxon>
        <taxon>Pteropodoidea</taxon>
        <taxon>Pteropodidae</taxon>
        <taxon>Rousettinae</taxon>
        <taxon>Rousettus</taxon>
    </lineage>
</organism>
<protein>
    <submittedName>
        <fullName evidence="1">Uncharacterized protein</fullName>
    </submittedName>
</protein>
<accession>A0A7J8H1B0</accession>
<name>A0A7J8H1B0_ROUAE</name>
<comment type="caution">
    <text evidence="1">The sequence shown here is derived from an EMBL/GenBank/DDBJ whole genome shotgun (WGS) entry which is preliminary data.</text>
</comment>
<evidence type="ECO:0000313" key="2">
    <source>
        <dbReference type="Proteomes" id="UP000593571"/>
    </source>
</evidence>
<keyword evidence="2" id="KW-1185">Reference proteome</keyword>
<dbReference type="EMBL" id="JACASE010000005">
    <property type="protein sequence ID" value="KAF6465735.1"/>
    <property type="molecule type" value="Genomic_DNA"/>
</dbReference>
<evidence type="ECO:0000313" key="1">
    <source>
        <dbReference type="EMBL" id="KAF6465735.1"/>
    </source>
</evidence>
<proteinExistence type="predicted"/>
<gene>
    <name evidence="1" type="ORF">HJG63_011158</name>
</gene>
<dbReference type="AlphaFoldDB" id="A0A7J8H1B0"/>
<dbReference type="Proteomes" id="UP000593571">
    <property type="component" value="Unassembled WGS sequence"/>
</dbReference>